<sequence length="88" mass="10235">MAILVRRILKLCLFAAFFVLSVRYVHTYPLPMPMEQQGILIEISDRLGVADYELLYIIAMTALDLIVTIMLYALTIKLWRMWRRSSAA</sequence>
<proteinExistence type="predicted"/>
<evidence type="ECO:0000313" key="3">
    <source>
        <dbReference type="Proteomes" id="UP000583127"/>
    </source>
</evidence>
<dbReference type="RefSeq" id="WP_169497342.1">
    <property type="nucleotide sequence ID" value="NZ_JABBFZ010000004.1"/>
</dbReference>
<organism evidence="2 3">
    <name type="scientific">Paraburkholderia antibiotica</name>
    <dbReference type="NCBI Taxonomy" id="2728839"/>
    <lineage>
        <taxon>Bacteria</taxon>
        <taxon>Pseudomonadati</taxon>
        <taxon>Pseudomonadota</taxon>
        <taxon>Betaproteobacteria</taxon>
        <taxon>Burkholderiales</taxon>
        <taxon>Burkholderiaceae</taxon>
        <taxon>Paraburkholderia</taxon>
    </lineage>
</organism>
<dbReference type="AlphaFoldDB" id="A0A7X9ZXX6"/>
<dbReference type="EMBL" id="JABBFZ010000004">
    <property type="protein sequence ID" value="NML31060.1"/>
    <property type="molecule type" value="Genomic_DNA"/>
</dbReference>
<keyword evidence="1" id="KW-0812">Transmembrane</keyword>
<accession>A0A7X9ZXX6</accession>
<evidence type="ECO:0000313" key="2">
    <source>
        <dbReference type="EMBL" id="NML31060.1"/>
    </source>
</evidence>
<reference evidence="2 3" key="1">
    <citation type="submission" date="2020-04" db="EMBL/GenBank/DDBJ databases">
        <title>Paraburkholderia sp. G-4-1-8 isolated from soil.</title>
        <authorList>
            <person name="Dahal R.H."/>
        </authorList>
    </citation>
    <scope>NUCLEOTIDE SEQUENCE [LARGE SCALE GENOMIC DNA]</scope>
    <source>
        <strain evidence="2 3">G-4-1-8</strain>
    </source>
</reference>
<dbReference type="Proteomes" id="UP000583127">
    <property type="component" value="Unassembled WGS sequence"/>
</dbReference>
<keyword evidence="3" id="KW-1185">Reference proteome</keyword>
<evidence type="ECO:0000256" key="1">
    <source>
        <dbReference type="SAM" id="Phobius"/>
    </source>
</evidence>
<comment type="caution">
    <text evidence="2">The sequence shown here is derived from an EMBL/GenBank/DDBJ whole genome shotgun (WGS) entry which is preliminary data.</text>
</comment>
<keyword evidence="1" id="KW-0472">Membrane</keyword>
<name>A0A7X9ZXX6_9BURK</name>
<feature type="transmembrane region" description="Helical" evidence="1">
    <location>
        <begin position="54"/>
        <end position="74"/>
    </location>
</feature>
<keyword evidence="1" id="KW-1133">Transmembrane helix</keyword>
<gene>
    <name evidence="2" type="ORF">HHL14_09460</name>
</gene>
<protein>
    <submittedName>
        <fullName evidence="2">Uncharacterized protein</fullName>
    </submittedName>
</protein>